<proteinExistence type="predicted"/>
<gene>
    <name evidence="2" type="ORF">GCM10010977_33190</name>
</gene>
<dbReference type="InterPro" id="IPR045443">
    <property type="entry name" value="DUF6504"/>
</dbReference>
<keyword evidence="3" id="KW-1185">Reference proteome</keyword>
<dbReference type="Proteomes" id="UP000642509">
    <property type="component" value="Unassembled WGS sequence"/>
</dbReference>
<sequence length="116" mass="13588">MGTLTQSVGVTCTTAGVPLRLDWEHRRYIVAAEPARWFERRRWWTEEYRAERGRGPGLVDHEVWRLQVRLERAHNAPLLTLDISHHVDSGRWRLIRVHDDQGLEQSMVGRRPLAST</sequence>
<dbReference type="EMBL" id="BMLQ01000016">
    <property type="protein sequence ID" value="GGO50005.1"/>
    <property type="molecule type" value="Genomic_DNA"/>
</dbReference>
<reference evidence="3" key="1">
    <citation type="journal article" date="2019" name="Int. J. Syst. Evol. Microbiol.">
        <title>The Global Catalogue of Microorganisms (GCM) 10K type strain sequencing project: providing services to taxonomists for standard genome sequencing and annotation.</title>
        <authorList>
            <consortium name="The Broad Institute Genomics Platform"/>
            <consortium name="The Broad Institute Genome Sequencing Center for Infectious Disease"/>
            <person name="Wu L."/>
            <person name="Ma J."/>
        </authorList>
    </citation>
    <scope>NUCLEOTIDE SEQUENCE [LARGE SCALE GENOMIC DNA]</scope>
    <source>
        <strain evidence="3">CGMCC 1.7064</strain>
    </source>
</reference>
<organism evidence="2 3">
    <name type="scientific">Citricoccus zhacaiensis</name>
    <dbReference type="NCBI Taxonomy" id="489142"/>
    <lineage>
        <taxon>Bacteria</taxon>
        <taxon>Bacillati</taxon>
        <taxon>Actinomycetota</taxon>
        <taxon>Actinomycetes</taxon>
        <taxon>Micrococcales</taxon>
        <taxon>Micrococcaceae</taxon>
        <taxon>Citricoccus</taxon>
    </lineage>
</organism>
<dbReference type="Pfam" id="PF20114">
    <property type="entry name" value="DUF6504"/>
    <property type="match status" value="1"/>
</dbReference>
<evidence type="ECO:0000259" key="1">
    <source>
        <dbReference type="Pfam" id="PF20114"/>
    </source>
</evidence>
<comment type="caution">
    <text evidence="2">The sequence shown here is derived from an EMBL/GenBank/DDBJ whole genome shotgun (WGS) entry which is preliminary data.</text>
</comment>
<feature type="domain" description="DUF6504" evidence="1">
    <location>
        <begin position="13"/>
        <end position="99"/>
    </location>
</feature>
<dbReference type="RefSeq" id="WP_159554318.1">
    <property type="nucleotide sequence ID" value="NZ_BAAAOU010000006.1"/>
</dbReference>
<evidence type="ECO:0000313" key="3">
    <source>
        <dbReference type="Proteomes" id="UP000642509"/>
    </source>
</evidence>
<protein>
    <recommendedName>
        <fullName evidence="1">DUF6504 domain-containing protein</fullName>
    </recommendedName>
</protein>
<evidence type="ECO:0000313" key="2">
    <source>
        <dbReference type="EMBL" id="GGO50005.1"/>
    </source>
</evidence>
<accession>A0ABQ2MDY5</accession>
<name>A0ABQ2MDY5_9MICC</name>